<gene>
    <name evidence="9" type="ORF">CEUSTIGMA_g7510.t1</name>
</gene>
<dbReference type="PANTHER" id="PTHR10997">
    <property type="entry name" value="IMPORTIN-7, 8, 11"/>
    <property type="match status" value="1"/>
</dbReference>
<proteinExistence type="inferred from homology"/>
<feature type="domain" description="Importin N-terminal" evidence="8">
    <location>
        <begin position="21"/>
        <end position="97"/>
    </location>
</feature>
<evidence type="ECO:0000259" key="8">
    <source>
        <dbReference type="PROSITE" id="PS50166"/>
    </source>
</evidence>
<keyword evidence="5" id="KW-0963">Cytoplasm</keyword>
<dbReference type="GO" id="GO:0005635">
    <property type="term" value="C:nuclear envelope"/>
    <property type="evidence" value="ECO:0007669"/>
    <property type="project" value="TreeGrafter"/>
</dbReference>
<evidence type="ECO:0000313" key="9">
    <source>
        <dbReference type="EMBL" id="GAX80072.1"/>
    </source>
</evidence>
<dbReference type="InterPro" id="IPR013713">
    <property type="entry name" value="XPO2_central"/>
</dbReference>
<keyword evidence="7" id="KW-0539">Nucleus</keyword>
<dbReference type="GO" id="GO:0005049">
    <property type="term" value="F:nuclear export signal receptor activity"/>
    <property type="evidence" value="ECO:0007669"/>
    <property type="project" value="TreeGrafter"/>
</dbReference>
<dbReference type="GO" id="GO:0031267">
    <property type="term" value="F:small GTPase binding"/>
    <property type="evidence" value="ECO:0007669"/>
    <property type="project" value="InterPro"/>
</dbReference>
<dbReference type="AlphaFoldDB" id="A0A250XB20"/>
<accession>A0A250XB20</accession>
<protein>
    <recommendedName>
        <fullName evidence="8">Importin N-terminal domain-containing protein</fullName>
    </recommendedName>
</protein>
<comment type="caution">
    <text evidence="9">The sequence shown here is derived from an EMBL/GenBank/DDBJ whole genome shotgun (WGS) entry which is preliminary data.</text>
</comment>
<dbReference type="SMART" id="SM00913">
    <property type="entry name" value="IBN_N"/>
    <property type="match status" value="1"/>
</dbReference>
<evidence type="ECO:0000256" key="1">
    <source>
        <dbReference type="ARBA" id="ARBA00004123"/>
    </source>
</evidence>
<dbReference type="InterPro" id="IPR011989">
    <property type="entry name" value="ARM-like"/>
</dbReference>
<dbReference type="Pfam" id="PF03378">
    <property type="entry name" value="CAS_CSE1"/>
    <property type="match status" value="1"/>
</dbReference>
<reference evidence="9 10" key="1">
    <citation type="submission" date="2017-08" db="EMBL/GenBank/DDBJ databases">
        <title>Acidophilic green algal genome provides insights into adaptation to an acidic environment.</title>
        <authorList>
            <person name="Hirooka S."/>
            <person name="Hirose Y."/>
            <person name="Kanesaki Y."/>
            <person name="Higuchi S."/>
            <person name="Fujiwara T."/>
            <person name="Onuma R."/>
            <person name="Era A."/>
            <person name="Ohbayashi R."/>
            <person name="Uzuka A."/>
            <person name="Nozaki H."/>
            <person name="Yoshikawa H."/>
            <person name="Miyagishima S.Y."/>
        </authorList>
    </citation>
    <scope>NUCLEOTIDE SEQUENCE [LARGE SCALE GENOMIC DNA]</scope>
    <source>
        <strain evidence="9 10">NIES-2499</strain>
    </source>
</reference>
<evidence type="ECO:0000256" key="4">
    <source>
        <dbReference type="ARBA" id="ARBA00022448"/>
    </source>
</evidence>
<evidence type="ECO:0000256" key="3">
    <source>
        <dbReference type="ARBA" id="ARBA00008669"/>
    </source>
</evidence>
<dbReference type="InterPro" id="IPR005043">
    <property type="entry name" value="XPO2_C"/>
</dbReference>
<dbReference type="Proteomes" id="UP000232323">
    <property type="component" value="Unassembled WGS sequence"/>
</dbReference>
<dbReference type="Gene3D" id="1.25.10.10">
    <property type="entry name" value="Leucine-rich Repeat Variant"/>
    <property type="match status" value="1"/>
</dbReference>
<evidence type="ECO:0000256" key="2">
    <source>
        <dbReference type="ARBA" id="ARBA00004496"/>
    </source>
</evidence>
<evidence type="ECO:0000256" key="7">
    <source>
        <dbReference type="ARBA" id="ARBA00023242"/>
    </source>
</evidence>
<keyword evidence="10" id="KW-1185">Reference proteome</keyword>
<dbReference type="FunFam" id="1.25.10.10:FF:000507">
    <property type="entry name" value="Exportin-2"/>
    <property type="match status" value="1"/>
</dbReference>
<dbReference type="Pfam" id="PF03810">
    <property type="entry name" value="IBN_N"/>
    <property type="match status" value="1"/>
</dbReference>
<keyword evidence="6" id="KW-0653">Protein transport</keyword>
<name>A0A250XB20_9CHLO</name>
<dbReference type="STRING" id="1157962.A0A250XB20"/>
<dbReference type="GO" id="GO:0006611">
    <property type="term" value="P:protein export from nucleus"/>
    <property type="evidence" value="ECO:0007669"/>
    <property type="project" value="TreeGrafter"/>
</dbReference>
<evidence type="ECO:0000313" key="10">
    <source>
        <dbReference type="Proteomes" id="UP000232323"/>
    </source>
</evidence>
<keyword evidence="4" id="KW-0813">Transport</keyword>
<dbReference type="PROSITE" id="PS50166">
    <property type="entry name" value="IMPORTIN_B_NT"/>
    <property type="match status" value="1"/>
</dbReference>
<dbReference type="SUPFAM" id="SSF48371">
    <property type="entry name" value="ARM repeat"/>
    <property type="match status" value="1"/>
</dbReference>
<dbReference type="InterPro" id="IPR001494">
    <property type="entry name" value="Importin-beta_N"/>
</dbReference>
<comment type="subcellular location">
    <subcellularLocation>
        <location evidence="2">Cytoplasm</location>
    </subcellularLocation>
    <subcellularLocation>
        <location evidence="1">Nucleus</location>
    </subcellularLocation>
</comment>
<dbReference type="InterPro" id="IPR016024">
    <property type="entry name" value="ARM-type_fold"/>
</dbReference>
<sequence>MDLTECFQQTLSQHKEIIQQAEAKLKSAAQITGFSTSVLKVVAQDGLDASIRQAAAVSFKNHVKYHWAPSELHSENQPISQPEKDQIKGLLPGLMLSTPPLVQAQLSEALSIVCSHDFPRLWPNLLSELVERLNNADLKTISGVLATANSIFKRYRNQYGSNAMVQELEHSQNVFAGPLLETTQRLGKMVSAAAADVAALKQILLAARYAFRTFFSLNAPGLTPLMEGQLDSWMAEFHTFLVYENPVLDESDPEKESVLDSVKSAACQNINLFMEINEEEFAKFLQTFVADVWGLLMAVSQKPSQDNLVMNAIRFLTTVSRSVHYQLFNNAGALQQICEKVVVPNLRTRPEDEEVFEMNPVEYIRRDAEGSDSDTRRRAAADFVKSLTERFPQEVTQLFTGYVQAMLSEYAANPVLNWKAKDTAIYLVLALTVQGKTGAQGATTTNQLVSVHDFFASQVLPELQSAKVNDHPILKADAIKFVTTFRSLLPKATCLALFPSLISMLGSEYNVVHSYAALAIERMLLIKEQGHPRFTPADVAPILQALLEKLFGGFKLPESSENEYLMKAVMRVISFVGPDISPVAPICLQTLAQMLVEVCKNPKNPGFNHYLFESVAALIKQTCGVHGGAMIETVEQMLFPAFNLVLQQDVQEFHPYVFQIFAQLIELRGKPLPGVYLQIFPPLLNAMFWERPGNVPALVRLIQAYLLKAGDEVMAGGHLLPLLGVFQKLIASKAHDHEGFEILNALVENLPVPAYETHMPTICTLLFGRLQSSRTQKFVKGFVSFLAFFLVKHGPQLVATTVDRVQPGIFMMLVQQVWLPNMHLVSGSDEEKVVLVATAKCLCDYPPLQQAKELWTALKDEAVKTAQGQGGVPDAGFSEELSAELEELQGYSTAYAKLANAARPERPVLAEIPDPKQYLESSLARVMAGR</sequence>
<dbReference type="GO" id="GO:0005829">
    <property type="term" value="C:cytosol"/>
    <property type="evidence" value="ECO:0007669"/>
    <property type="project" value="TreeGrafter"/>
</dbReference>
<comment type="similarity">
    <text evidence="3">Belongs to the XPO2/CSE1 family.</text>
</comment>
<organism evidence="9 10">
    <name type="scientific">Chlamydomonas eustigma</name>
    <dbReference type="NCBI Taxonomy" id="1157962"/>
    <lineage>
        <taxon>Eukaryota</taxon>
        <taxon>Viridiplantae</taxon>
        <taxon>Chlorophyta</taxon>
        <taxon>core chlorophytes</taxon>
        <taxon>Chlorophyceae</taxon>
        <taxon>CS clade</taxon>
        <taxon>Chlamydomonadales</taxon>
        <taxon>Chlamydomonadaceae</taxon>
        <taxon>Chlamydomonas</taxon>
    </lineage>
</organism>
<dbReference type="OrthoDB" id="3268246at2759"/>
<evidence type="ECO:0000256" key="6">
    <source>
        <dbReference type="ARBA" id="ARBA00022927"/>
    </source>
</evidence>
<dbReference type="EMBL" id="BEGY01000048">
    <property type="protein sequence ID" value="GAX80072.1"/>
    <property type="molecule type" value="Genomic_DNA"/>
</dbReference>
<dbReference type="PANTHER" id="PTHR10997:SF8">
    <property type="entry name" value="EXPORTIN-2"/>
    <property type="match status" value="1"/>
</dbReference>
<evidence type="ECO:0000256" key="5">
    <source>
        <dbReference type="ARBA" id="ARBA00022490"/>
    </source>
</evidence>
<dbReference type="Pfam" id="PF08506">
    <property type="entry name" value="Cse1"/>
    <property type="match status" value="1"/>
</dbReference>
<dbReference type="GO" id="GO:0006606">
    <property type="term" value="P:protein import into nucleus"/>
    <property type="evidence" value="ECO:0007669"/>
    <property type="project" value="TreeGrafter"/>
</dbReference>